<evidence type="ECO:0000256" key="1">
    <source>
        <dbReference type="SAM" id="Phobius"/>
    </source>
</evidence>
<keyword evidence="1" id="KW-0812">Transmembrane</keyword>
<protein>
    <submittedName>
        <fullName evidence="3">PilZ domain-containing protein</fullName>
    </submittedName>
</protein>
<organism evidence="3 4">
    <name type="scientific">Treponema bryantii</name>
    <dbReference type="NCBI Taxonomy" id="163"/>
    <lineage>
        <taxon>Bacteria</taxon>
        <taxon>Pseudomonadati</taxon>
        <taxon>Spirochaetota</taxon>
        <taxon>Spirochaetia</taxon>
        <taxon>Spirochaetales</taxon>
        <taxon>Treponemataceae</taxon>
        <taxon>Treponema</taxon>
    </lineage>
</organism>
<proteinExistence type="predicted"/>
<dbReference type="EMBL" id="FORI01000002">
    <property type="protein sequence ID" value="SFI50086.1"/>
    <property type="molecule type" value="Genomic_DNA"/>
</dbReference>
<dbReference type="RefSeq" id="WP_074930384.1">
    <property type="nucleotide sequence ID" value="NZ_FORI01000002.1"/>
</dbReference>
<evidence type="ECO:0000313" key="4">
    <source>
        <dbReference type="Proteomes" id="UP000182737"/>
    </source>
</evidence>
<evidence type="ECO:0000313" key="3">
    <source>
        <dbReference type="EMBL" id="SFI50086.1"/>
    </source>
</evidence>
<reference evidence="4" key="1">
    <citation type="submission" date="2016-10" db="EMBL/GenBank/DDBJ databases">
        <authorList>
            <person name="Varghese N."/>
            <person name="Submissions S."/>
        </authorList>
    </citation>
    <scope>NUCLEOTIDE SEQUENCE [LARGE SCALE GENOMIC DNA]</scope>
    <source>
        <strain evidence="4">XBD1002</strain>
    </source>
</reference>
<keyword evidence="1" id="KW-0472">Membrane</keyword>
<dbReference type="OrthoDB" id="356259at2"/>
<dbReference type="Proteomes" id="UP000182737">
    <property type="component" value="Unassembled WGS sequence"/>
</dbReference>
<evidence type="ECO:0000259" key="2">
    <source>
        <dbReference type="Pfam" id="PF07238"/>
    </source>
</evidence>
<dbReference type="GO" id="GO:0035438">
    <property type="term" value="F:cyclic-di-GMP binding"/>
    <property type="evidence" value="ECO:0007669"/>
    <property type="project" value="InterPro"/>
</dbReference>
<feature type="transmembrane region" description="Helical" evidence="1">
    <location>
        <begin position="22"/>
        <end position="43"/>
    </location>
</feature>
<gene>
    <name evidence="3" type="ORF">SAMN04487775_10263</name>
</gene>
<dbReference type="Pfam" id="PF07238">
    <property type="entry name" value="PilZ"/>
    <property type="match status" value="1"/>
</dbReference>
<feature type="domain" description="PilZ" evidence="2">
    <location>
        <begin position="281"/>
        <end position="362"/>
    </location>
</feature>
<sequence length="366" mass="42652">MFLLGSGSGSPIEARQTHAPDILIIIILLAIFAVILGIAFIIYMKIKNYYKSEQYLEKERSRKTKFKDIQKLAKDNNLSTVEMNTLWDVCKITDCNNILYSVKSNNEVNELFHTAYDLMKQQNLFTDQKMNDFFTTLFKLEMIVAQYKKVVSTRQIAEQTVIFYISAEGEQYPFTVTQNLKDFFTAEIPEFIYKSPRRPELLTRSRFTFRTSDGLSYNLVTRIIRYNEGNDGKFYMVLSHSEQLECQAQRHYKRDFFEKECHFKAVKYDANAKNKEDMYSFSEKSYNGKITNISAGGCCIQTELPIKEKQYIGIILPDTGIEETIVGIIRRTRRLPTGRLALHIQFVQISLASKNKIHTLVYKYEL</sequence>
<dbReference type="InterPro" id="IPR009875">
    <property type="entry name" value="PilZ_domain"/>
</dbReference>
<accession>A0A1I3IQ55</accession>
<keyword evidence="1" id="KW-1133">Transmembrane helix</keyword>
<dbReference type="AlphaFoldDB" id="A0A1I3IQ55"/>
<name>A0A1I3IQ55_9SPIR</name>
<keyword evidence="4" id="KW-1185">Reference proteome</keyword>